<dbReference type="Proteomes" id="UP000595205">
    <property type="component" value="Chromosome"/>
</dbReference>
<dbReference type="RefSeq" id="WP_038537711.1">
    <property type="nucleotide sequence ID" value="NZ_AP024255.1"/>
</dbReference>
<protein>
    <submittedName>
        <fullName evidence="1">Uncharacterized protein</fullName>
    </submittedName>
</protein>
<dbReference type="AlphaFoldDB" id="X8ACU3"/>
<gene>
    <name evidence="1" type="ORF">MINTM018_45960</name>
</gene>
<evidence type="ECO:0000313" key="1">
    <source>
        <dbReference type="EMBL" id="BCP01827.1"/>
    </source>
</evidence>
<accession>X8ACU3</accession>
<name>X8ACU3_MYCIT</name>
<proteinExistence type="predicted"/>
<organism evidence="1 2">
    <name type="scientific">Mycobacterium intracellulare</name>
    <dbReference type="NCBI Taxonomy" id="1767"/>
    <lineage>
        <taxon>Bacteria</taxon>
        <taxon>Bacillati</taxon>
        <taxon>Actinomycetota</taxon>
        <taxon>Actinomycetes</taxon>
        <taxon>Mycobacteriales</taxon>
        <taxon>Mycobacteriaceae</taxon>
        <taxon>Mycobacterium</taxon>
        <taxon>Mycobacterium avium complex (MAC)</taxon>
    </lineage>
</organism>
<dbReference type="EMBL" id="AP024255">
    <property type="protein sequence ID" value="BCP01827.1"/>
    <property type="molecule type" value="Genomic_DNA"/>
</dbReference>
<sequence length="86" mass="8829">MIASYRALVELAVAVAALAGSGISWTRSHHTVAVAPIAEGQPFTTSVVYDPQLLLLTLVLLTSAGVLVVVGAARLRRARSGATTSS</sequence>
<evidence type="ECO:0000313" key="2">
    <source>
        <dbReference type="Proteomes" id="UP000595205"/>
    </source>
</evidence>
<reference evidence="1 2" key="1">
    <citation type="submission" date="2020-12" db="EMBL/GenBank/DDBJ databases">
        <title>Genome sequence of clinical Mycobacterium intracellulare strains.</title>
        <authorList>
            <person name="Tateishi Y."/>
            <person name="Matsumoto S."/>
            <person name="Fukushima Y."/>
            <person name="Nakajima C."/>
            <person name="Suzuki Y."/>
        </authorList>
    </citation>
    <scope>NUCLEOTIDE SEQUENCE [LARGE SCALE GENOMIC DNA]</scope>
    <source>
        <strain evidence="1 2">M018</strain>
    </source>
</reference>